<dbReference type="SUPFAM" id="SSF160419">
    <property type="entry name" value="YdfO-like"/>
    <property type="match status" value="1"/>
</dbReference>
<evidence type="ECO:0000313" key="6">
    <source>
        <dbReference type="Proteomes" id="UP000245919"/>
    </source>
</evidence>
<dbReference type="Proteomes" id="UP000192067">
    <property type="component" value="Chromosome"/>
</dbReference>
<reference evidence="3 6" key="2">
    <citation type="submission" date="2018-03" db="EMBL/GenBank/DDBJ databases">
        <title>Genome sequence of Lactococcus lactis strain 14B4 from almond drupe.</title>
        <authorList>
            <person name="Tran T.D."/>
            <person name="McGarvey J.A."/>
            <person name="Huynh S."/>
            <person name="Parker C.T."/>
        </authorList>
    </citation>
    <scope>NUCLEOTIDE SEQUENCE [LARGE SCALE GENOMIC DNA]</scope>
    <source>
        <strain evidence="3 6">14B4</strain>
    </source>
</reference>
<evidence type="ECO:0000313" key="2">
    <source>
        <dbReference type="EMBL" id="ARE12577.1"/>
    </source>
</evidence>
<protein>
    <submittedName>
        <fullName evidence="3">DUF1398 domain-containing protein</fullName>
    </submittedName>
    <submittedName>
        <fullName evidence="1">Phage envelope protein</fullName>
    </submittedName>
</protein>
<sequence>MNAIELVQGAMKKAEKIRPKVGGFPYLAECMREAGVLKNVWTLPAGQSTFWTSAGVISVTNSPMVSGFHEVPVFDQEALIKALRADQAGQTTFPEFLSATWEAGVISYEADFSERKVTYLGSQGESYVEAYPAVEIH</sequence>
<gene>
    <name evidence="3" type="ORF">LL14B4_01160</name>
    <name evidence="1" type="ORF">LL275_0296</name>
    <name evidence="2" type="ORF">LLUC11_0241</name>
</gene>
<name>A0A0A7SZ86_LACLL</name>
<dbReference type="Proteomes" id="UP000245919">
    <property type="component" value="Chromosome"/>
</dbReference>
<dbReference type="EMBL" id="CP028160">
    <property type="protein sequence ID" value="AWN64870.1"/>
    <property type="molecule type" value="Genomic_DNA"/>
</dbReference>
<dbReference type="Gene3D" id="3.30.1810.10">
    <property type="entry name" value="YdfO-like"/>
    <property type="match status" value="1"/>
</dbReference>
<accession>A0A0A7SZ86</accession>
<evidence type="ECO:0000313" key="1">
    <source>
        <dbReference type="EMBL" id="ARD97933.1"/>
    </source>
</evidence>
<organism evidence="3 6">
    <name type="scientific">Lactococcus lactis subsp. lactis</name>
    <name type="common">Streptococcus lactis</name>
    <dbReference type="NCBI Taxonomy" id="1360"/>
    <lineage>
        <taxon>Bacteria</taxon>
        <taxon>Bacillati</taxon>
        <taxon>Bacillota</taxon>
        <taxon>Bacilli</taxon>
        <taxon>Lactobacillales</taxon>
        <taxon>Streptococcaceae</taxon>
        <taxon>Lactococcus</taxon>
    </lineage>
</organism>
<dbReference type="Pfam" id="PF07166">
    <property type="entry name" value="DUF1398"/>
    <property type="match status" value="1"/>
</dbReference>
<dbReference type="InterPro" id="IPR009833">
    <property type="entry name" value="DUF1398"/>
</dbReference>
<keyword evidence="1" id="KW-0946">Virion</keyword>
<proteinExistence type="predicted"/>
<dbReference type="EMBL" id="CP015904">
    <property type="protein sequence ID" value="ARE12577.1"/>
    <property type="molecule type" value="Genomic_DNA"/>
</dbReference>
<reference evidence="4 5" key="1">
    <citation type="journal article" date="2017" name="BMC Genomics">
        <title>Comparative and functional genomics of the Lactococcus lactis taxon; insights into evolution and niche adaptation.</title>
        <authorList>
            <person name="Kelleher P."/>
            <person name="Bottacini F."/>
            <person name="Mahony J."/>
            <person name="Kilcawley K.N."/>
            <person name="van Sinderen D."/>
        </authorList>
    </citation>
    <scope>NUCLEOTIDE SEQUENCE [LARGE SCALE GENOMIC DNA]</scope>
    <source>
        <strain evidence="1 5">275</strain>
        <strain evidence="2 4">UC11</strain>
    </source>
</reference>
<evidence type="ECO:0000313" key="3">
    <source>
        <dbReference type="EMBL" id="AWN64870.1"/>
    </source>
</evidence>
<dbReference type="GeneID" id="89632400"/>
<dbReference type="InterPro" id="IPR036696">
    <property type="entry name" value="YdfO-like_sf"/>
</dbReference>
<evidence type="ECO:0000313" key="4">
    <source>
        <dbReference type="Proteomes" id="UP000192067"/>
    </source>
</evidence>
<dbReference type="AlphaFoldDB" id="A0A0A7SZ86"/>
<dbReference type="Proteomes" id="UP000192085">
    <property type="component" value="Chromosome"/>
</dbReference>
<dbReference type="RefSeq" id="WP_003131176.1">
    <property type="nucleotide sequence ID" value="NZ_BJMA01000032.1"/>
</dbReference>
<keyword evidence="1" id="KW-0261">Viral envelope protein</keyword>
<dbReference type="EMBL" id="CP015897">
    <property type="protein sequence ID" value="ARD97933.1"/>
    <property type="molecule type" value="Genomic_DNA"/>
</dbReference>
<evidence type="ECO:0000313" key="5">
    <source>
        <dbReference type="Proteomes" id="UP000192085"/>
    </source>
</evidence>